<protein>
    <submittedName>
        <fullName evidence="1">Uncharacterized protein</fullName>
    </submittedName>
</protein>
<comment type="caution">
    <text evidence="1">The sequence shown here is derived from an EMBL/GenBank/DDBJ whole genome shotgun (WGS) entry which is preliminary data.</text>
</comment>
<evidence type="ECO:0000313" key="1">
    <source>
        <dbReference type="EMBL" id="KKW27790.1"/>
    </source>
</evidence>
<sequence length="139" mass="15266">MERSGPLKSRNPECKSTADATGCEQCLRIDVELLPAIRRAGYLARARPAVSVRLRRSIEWGGHTHPPLHRARVQKPSIRFIASRCVRSLRLLSLINSLSCYGSHIAAAPFGFVPRLLEPPSALQLPPPAVSISLPISRT</sequence>
<organism evidence="1 2">
    <name type="scientific">Candidatus Kaiserbacteria bacterium GW2011_GWB1_52_6</name>
    <dbReference type="NCBI Taxonomy" id="1618674"/>
    <lineage>
        <taxon>Bacteria</taxon>
        <taxon>Candidatus Kaiseribacteriota</taxon>
    </lineage>
</organism>
<proteinExistence type="predicted"/>
<evidence type="ECO:0000313" key="2">
    <source>
        <dbReference type="Proteomes" id="UP000034185"/>
    </source>
</evidence>
<reference evidence="1 2" key="1">
    <citation type="journal article" date="2015" name="Nature">
        <title>rRNA introns, odd ribosomes, and small enigmatic genomes across a large radiation of phyla.</title>
        <authorList>
            <person name="Brown C.T."/>
            <person name="Hug L.A."/>
            <person name="Thomas B.C."/>
            <person name="Sharon I."/>
            <person name="Castelle C.J."/>
            <person name="Singh A."/>
            <person name="Wilkins M.J."/>
            <person name="Williams K.H."/>
            <person name="Banfield J.F."/>
        </authorList>
    </citation>
    <scope>NUCLEOTIDE SEQUENCE [LARGE SCALE GENOMIC DNA]</scope>
</reference>
<name>A0A0G1XAD4_9BACT</name>
<gene>
    <name evidence="1" type="ORF">UY70_C0007G0001</name>
</gene>
<dbReference type="EMBL" id="LCRA01000007">
    <property type="protein sequence ID" value="KKW27790.1"/>
    <property type="molecule type" value="Genomic_DNA"/>
</dbReference>
<dbReference type="Proteomes" id="UP000034185">
    <property type="component" value="Unassembled WGS sequence"/>
</dbReference>
<dbReference type="AlphaFoldDB" id="A0A0G1XAD4"/>
<accession>A0A0G1XAD4</accession>